<evidence type="ECO:0000313" key="2">
    <source>
        <dbReference type="EMBL" id="CAK0878270.1"/>
    </source>
</evidence>
<feature type="region of interest" description="Disordered" evidence="1">
    <location>
        <begin position="81"/>
        <end position="100"/>
    </location>
</feature>
<dbReference type="EMBL" id="CAUYUJ010017830">
    <property type="protein sequence ID" value="CAK0878270.1"/>
    <property type="molecule type" value="Genomic_DNA"/>
</dbReference>
<keyword evidence="3" id="KW-1185">Reference proteome</keyword>
<reference evidence="2" key="1">
    <citation type="submission" date="2023-10" db="EMBL/GenBank/DDBJ databases">
        <authorList>
            <person name="Chen Y."/>
            <person name="Shah S."/>
            <person name="Dougan E. K."/>
            <person name="Thang M."/>
            <person name="Chan C."/>
        </authorList>
    </citation>
    <scope>NUCLEOTIDE SEQUENCE [LARGE SCALE GENOMIC DNA]</scope>
</reference>
<feature type="region of interest" description="Disordered" evidence="1">
    <location>
        <begin position="105"/>
        <end position="127"/>
    </location>
</feature>
<sequence length="127" mass="13857">MTPCLMGRFYTTTTICRAIWQRDAALAQTTIDTTEFGASHVLVGETGVVVRDPEAFLNESVLLHAQWHERLQSLGAQRAELGRRPRPFGTASAETSARCQPARTAMGAIPPTPAPCRHSRGLPWQSG</sequence>
<gene>
    <name evidence="2" type="ORF">PCOR1329_LOCUS62087</name>
</gene>
<evidence type="ECO:0000313" key="3">
    <source>
        <dbReference type="Proteomes" id="UP001189429"/>
    </source>
</evidence>
<proteinExistence type="predicted"/>
<evidence type="ECO:0008006" key="4">
    <source>
        <dbReference type="Google" id="ProtNLM"/>
    </source>
</evidence>
<comment type="caution">
    <text evidence="2">The sequence shown here is derived from an EMBL/GenBank/DDBJ whole genome shotgun (WGS) entry which is preliminary data.</text>
</comment>
<dbReference type="Proteomes" id="UP001189429">
    <property type="component" value="Unassembled WGS sequence"/>
</dbReference>
<accession>A0ABN9VXA6</accession>
<protein>
    <recommendedName>
        <fullName evidence="4">CN hydrolase domain-containing protein</fullName>
    </recommendedName>
</protein>
<evidence type="ECO:0000256" key="1">
    <source>
        <dbReference type="SAM" id="MobiDB-lite"/>
    </source>
</evidence>
<name>A0ABN9VXA6_9DINO</name>
<organism evidence="2 3">
    <name type="scientific">Prorocentrum cordatum</name>
    <dbReference type="NCBI Taxonomy" id="2364126"/>
    <lineage>
        <taxon>Eukaryota</taxon>
        <taxon>Sar</taxon>
        <taxon>Alveolata</taxon>
        <taxon>Dinophyceae</taxon>
        <taxon>Prorocentrales</taxon>
        <taxon>Prorocentraceae</taxon>
        <taxon>Prorocentrum</taxon>
    </lineage>
</organism>